<dbReference type="Gene3D" id="3.30.1300.10">
    <property type="entry name" value="Pantoate-beta-alanine ligase, C-terminal domain"/>
    <property type="match status" value="1"/>
</dbReference>
<evidence type="ECO:0000256" key="6">
    <source>
        <dbReference type="ARBA" id="ARBA00022840"/>
    </source>
</evidence>
<evidence type="ECO:0000256" key="4">
    <source>
        <dbReference type="ARBA" id="ARBA00022655"/>
    </source>
</evidence>
<gene>
    <name evidence="8 9" type="primary">panC</name>
    <name evidence="9" type="ORF">Q8A70_23625</name>
</gene>
<name>A0ABU0YSK4_9PROT</name>
<evidence type="ECO:0000256" key="7">
    <source>
        <dbReference type="ARBA" id="ARBA00048258"/>
    </source>
</evidence>
<comment type="catalytic activity">
    <reaction evidence="7 8">
        <text>(R)-pantoate + beta-alanine + ATP = (R)-pantothenate + AMP + diphosphate + H(+)</text>
        <dbReference type="Rhea" id="RHEA:10912"/>
        <dbReference type="ChEBI" id="CHEBI:15378"/>
        <dbReference type="ChEBI" id="CHEBI:15980"/>
        <dbReference type="ChEBI" id="CHEBI:29032"/>
        <dbReference type="ChEBI" id="CHEBI:30616"/>
        <dbReference type="ChEBI" id="CHEBI:33019"/>
        <dbReference type="ChEBI" id="CHEBI:57966"/>
        <dbReference type="ChEBI" id="CHEBI:456215"/>
        <dbReference type="EC" id="6.3.2.1"/>
    </reaction>
</comment>
<comment type="function">
    <text evidence="8">Catalyzes the condensation of pantoate with beta-alanine in an ATP-dependent reaction via a pantoyl-adenylate intermediate.</text>
</comment>
<comment type="miscellaneous">
    <text evidence="8">The reaction proceeds by a bi uni uni bi ping pong mechanism.</text>
</comment>
<evidence type="ECO:0000256" key="8">
    <source>
        <dbReference type="HAMAP-Rule" id="MF_00158"/>
    </source>
</evidence>
<dbReference type="InterPro" id="IPR003721">
    <property type="entry name" value="Pantoate_ligase"/>
</dbReference>
<evidence type="ECO:0000256" key="3">
    <source>
        <dbReference type="ARBA" id="ARBA00022598"/>
    </source>
</evidence>
<feature type="active site" description="Proton donor" evidence="8">
    <location>
        <position position="40"/>
    </location>
</feature>
<evidence type="ECO:0000313" key="10">
    <source>
        <dbReference type="Proteomes" id="UP001230156"/>
    </source>
</evidence>
<dbReference type="PANTHER" id="PTHR21299">
    <property type="entry name" value="CYTIDYLATE KINASE/PANTOATE-BETA-ALANINE LIGASE"/>
    <property type="match status" value="1"/>
</dbReference>
<dbReference type="Proteomes" id="UP001230156">
    <property type="component" value="Unassembled WGS sequence"/>
</dbReference>
<evidence type="ECO:0000256" key="2">
    <source>
        <dbReference type="ARBA" id="ARBA00009256"/>
    </source>
</evidence>
<reference evidence="10" key="1">
    <citation type="submission" date="2023-08" db="EMBL/GenBank/DDBJ databases">
        <title>Rhodospirillaceae gen. nov., a novel taxon isolated from the Yangtze River Yuezi River estuary sludge.</title>
        <authorList>
            <person name="Ruan L."/>
        </authorList>
    </citation>
    <scope>NUCLEOTIDE SEQUENCE [LARGE SCALE GENOMIC DNA]</scope>
    <source>
        <strain evidence="10">R-7</strain>
    </source>
</reference>
<keyword evidence="10" id="KW-1185">Reference proteome</keyword>
<dbReference type="Pfam" id="PF02569">
    <property type="entry name" value="Pantoate_ligase"/>
    <property type="match status" value="1"/>
</dbReference>
<dbReference type="EC" id="6.3.2.1" evidence="8"/>
<organism evidence="9 10">
    <name type="scientific">Dongia sedimenti</name>
    <dbReference type="NCBI Taxonomy" id="3064282"/>
    <lineage>
        <taxon>Bacteria</taxon>
        <taxon>Pseudomonadati</taxon>
        <taxon>Pseudomonadota</taxon>
        <taxon>Alphaproteobacteria</taxon>
        <taxon>Rhodospirillales</taxon>
        <taxon>Dongiaceae</taxon>
        <taxon>Dongia</taxon>
    </lineage>
</organism>
<dbReference type="GO" id="GO:0016874">
    <property type="term" value="F:ligase activity"/>
    <property type="evidence" value="ECO:0007669"/>
    <property type="project" value="UniProtKB-KW"/>
</dbReference>
<comment type="pathway">
    <text evidence="1 8">Cofactor biosynthesis; (R)-pantothenate biosynthesis; (R)-pantothenate from (R)-pantoate and beta-alanine: step 1/1.</text>
</comment>
<dbReference type="InterPro" id="IPR014729">
    <property type="entry name" value="Rossmann-like_a/b/a_fold"/>
</dbReference>
<dbReference type="NCBIfam" id="TIGR00018">
    <property type="entry name" value="panC"/>
    <property type="match status" value="1"/>
</dbReference>
<feature type="binding site" evidence="8">
    <location>
        <begin position="33"/>
        <end position="40"/>
    </location>
    <ligand>
        <name>ATP</name>
        <dbReference type="ChEBI" id="CHEBI:30616"/>
    </ligand>
</feature>
<evidence type="ECO:0000313" key="9">
    <source>
        <dbReference type="EMBL" id="MDQ7250700.1"/>
    </source>
</evidence>
<keyword evidence="3 8" id="KW-0436">Ligase</keyword>
<feature type="binding site" evidence="8">
    <location>
        <position position="179"/>
    </location>
    <ligand>
        <name>ATP</name>
        <dbReference type="ChEBI" id="CHEBI:30616"/>
    </ligand>
</feature>
<dbReference type="NCBIfam" id="TIGR00125">
    <property type="entry name" value="cyt_tran_rel"/>
    <property type="match status" value="1"/>
</dbReference>
<dbReference type="Gene3D" id="3.40.50.620">
    <property type="entry name" value="HUPs"/>
    <property type="match status" value="1"/>
</dbReference>
<comment type="subunit">
    <text evidence="8">Homodimer.</text>
</comment>
<feature type="binding site" evidence="8">
    <location>
        <position position="64"/>
    </location>
    <ligand>
        <name>(R)-pantoate</name>
        <dbReference type="ChEBI" id="CHEBI:15980"/>
    </ligand>
</feature>
<feature type="binding site" evidence="8">
    <location>
        <begin position="150"/>
        <end position="153"/>
    </location>
    <ligand>
        <name>ATP</name>
        <dbReference type="ChEBI" id="CHEBI:30616"/>
    </ligand>
</feature>
<feature type="binding site" evidence="8">
    <location>
        <position position="64"/>
    </location>
    <ligand>
        <name>beta-alanine</name>
        <dbReference type="ChEBI" id="CHEBI:57966"/>
    </ligand>
</feature>
<keyword evidence="8" id="KW-0963">Cytoplasm</keyword>
<accession>A0ABU0YSK4</accession>
<dbReference type="EMBL" id="JAUYVI010000007">
    <property type="protein sequence ID" value="MDQ7250700.1"/>
    <property type="molecule type" value="Genomic_DNA"/>
</dbReference>
<sequence>MLKIDVVRSVAALRAATRPHRHDGKRIGLVPTMGALHQGHLELVKAARRHAGFVVATIFVNPLQFNPAEDLDAYPRDEATDLNLLAATGADLVFAPNVAEMYPKHFSTEVKVGGLTKYLDGPARPGHFEGVATVVTKLFNQAQPDIACFGEKDFQQLQVIRRLTRDLDLPIEIVPVPTVRDEDGLAMSSRNRYLTEKERIAAALLPASLRAAVADLQAGAAAAPILEKTRAALKSAGFAPIDYVELCDAETLQPLPAAREGSRLFAAAHLGRTRLIDNWPVL</sequence>
<feature type="binding site" evidence="8">
    <location>
        <position position="156"/>
    </location>
    <ligand>
        <name>(R)-pantoate</name>
        <dbReference type="ChEBI" id="CHEBI:15980"/>
    </ligand>
</feature>
<evidence type="ECO:0000256" key="5">
    <source>
        <dbReference type="ARBA" id="ARBA00022741"/>
    </source>
</evidence>
<dbReference type="CDD" id="cd00560">
    <property type="entry name" value="PanC"/>
    <property type="match status" value="1"/>
</dbReference>
<dbReference type="InterPro" id="IPR004821">
    <property type="entry name" value="Cyt_trans-like"/>
</dbReference>
<dbReference type="SUPFAM" id="SSF52374">
    <property type="entry name" value="Nucleotidylyl transferase"/>
    <property type="match status" value="1"/>
</dbReference>
<protein>
    <recommendedName>
        <fullName evidence="8">Pantothenate synthetase</fullName>
        <shortName evidence="8">PS</shortName>
        <ecNumber evidence="8">6.3.2.1</ecNumber>
    </recommendedName>
    <alternativeName>
        <fullName evidence="8">Pantoate--beta-alanine ligase</fullName>
    </alternativeName>
    <alternativeName>
        <fullName evidence="8">Pantoate-activating enzyme</fullName>
    </alternativeName>
</protein>
<dbReference type="InterPro" id="IPR042176">
    <property type="entry name" value="Pantoate_ligase_C"/>
</dbReference>
<evidence type="ECO:0000256" key="1">
    <source>
        <dbReference type="ARBA" id="ARBA00004990"/>
    </source>
</evidence>
<keyword evidence="5 8" id="KW-0547">Nucleotide-binding</keyword>
<keyword evidence="6 8" id="KW-0067">ATP-binding</keyword>
<proteinExistence type="inferred from homology"/>
<comment type="caution">
    <text evidence="9">The sequence shown here is derived from an EMBL/GenBank/DDBJ whole genome shotgun (WGS) entry which is preliminary data.</text>
</comment>
<dbReference type="RefSeq" id="WP_379960332.1">
    <property type="nucleotide sequence ID" value="NZ_JAUYVI010000007.1"/>
</dbReference>
<dbReference type="HAMAP" id="MF_00158">
    <property type="entry name" value="PanC"/>
    <property type="match status" value="1"/>
</dbReference>
<keyword evidence="4 8" id="KW-0566">Pantothenate biosynthesis</keyword>
<comment type="subcellular location">
    <subcellularLocation>
        <location evidence="8">Cytoplasm</location>
    </subcellularLocation>
</comment>
<feature type="binding site" evidence="8">
    <location>
        <begin position="187"/>
        <end position="190"/>
    </location>
    <ligand>
        <name>ATP</name>
        <dbReference type="ChEBI" id="CHEBI:30616"/>
    </ligand>
</feature>
<dbReference type="PANTHER" id="PTHR21299:SF1">
    <property type="entry name" value="PANTOATE--BETA-ALANINE LIGASE"/>
    <property type="match status" value="1"/>
</dbReference>
<comment type="similarity">
    <text evidence="2 8">Belongs to the pantothenate synthetase family.</text>
</comment>